<organism evidence="2">
    <name type="scientific">Pararge aegeria</name>
    <name type="common">speckled wood butterfly</name>
    <dbReference type="NCBI Taxonomy" id="116150"/>
    <lineage>
        <taxon>Eukaryota</taxon>
        <taxon>Metazoa</taxon>
        <taxon>Ecdysozoa</taxon>
        <taxon>Arthropoda</taxon>
        <taxon>Hexapoda</taxon>
        <taxon>Insecta</taxon>
        <taxon>Pterygota</taxon>
        <taxon>Neoptera</taxon>
        <taxon>Endopterygota</taxon>
        <taxon>Lepidoptera</taxon>
        <taxon>Glossata</taxon>
        <taxon>Ditrysia</taxon>
        <taxon>Papilionoidea</taxon>
        <taxon>Nymphalidae</taxon>
        <taxon>Satyrinae</taxon>
        <taxon>Satyrini</taxon>
        <taxon>Parargina</taxon>
        <taxon>Pararge</taxon>
    </lineage>
</organism>
<sequence>AGGGGLARALVLVGARGRRPLADPVLHPRVPGNRYRGVDFDRKHQVASATRRKPPQQLVVSIQSVRRQRSG</sequence>
<feature type="non-terminal residue" evidence="2">
    <location>
        <position position="1"/>
    </location>
</feature>
<reference evidence="2" key="2">
    <citation type="submission" date="2013-05" db="EMBL/GenBank/DDBJ databases">
        <authorList>
            <person name="Carter J.-M."/>
            <person name="Baker S.C."/>
            <person name="Pink R."/>
            <person name="Carter D.R.F."/>
            <person name="Collins A."/>
            <person name="Tomlin J."/>
            <person name="Gibbs M."/>
            <person name="Breuker C.J."/>
        </authorList>
    </citation>
    <scope>NUCLEOTIDE SEQUENCE</scope>
    <source>
        <tissue evidence="2">Ovary</tissue>
    </source>
</reference>
<dbReference type="AlphaFoldDB" id="S4P694"/>
<evidence type="ECO:0000313" key="2">
    <source>
        <dbReference type="EMBL" id="JAA82110.1"/>
    </source>
</evidence>
<feature type="region of interest" description="Disordered" evidence="1">
    <location>
        <begin position="44"/>
        <end position="71"/>
    </location>
</feature>
<accession>S4P694</accession>
<feature type="non-terminal residue" evidence="2">
    <location>
        <position position="71"/>
    </location>
</feature>
<dbReference type="EMBL" id="GAIX01010450">
    <property type="protein sequence ID" value="JAA82110.1"/>
    <property type="molecule type" value="Transcribed_RNA"/>
</dbReference>
<reference evidence="2" key="1">
    <citation type="journal article" date="2013" name="BMC Genomics">
        <title>Unscrambling butterfly oogenesis.</title>
        <authorList>
            <person name="Carter J.M."/>
            <person name="Baker S.C."/>
            <person name="Pink R."/>
            <person name="Carter D.R."/>
            <person name="Collins A."/>
            <person name="Tomlin J."/>
            <person name="Gibbs M."/>
            <person name="Breuker C.J."/>
        </authorList>
    </citation>
    <scope>NUCLEOTIDE SEQUENCE</scope>
    <source>
        <tissue evidence="2">Ovary</tissue>
    </source>
</reference>
<protein>
    <submittedName>
        <fullName evidence="2">Titin-like protein</fullName>
    </submittedName>
</protein>
<name>S4P694_9NEOP</name>
<proteinExistence type="predicted"/>
<evidence type="ECO:0000256" key="1">
    <source>
        <dbReference type="SAM" id="MobiDB-lite"/>
    </source>
</evidence>